<dbReference type="PANTHER" id="PTHR30292:SF0">
    <property type="entry name" value="5-OXOPROLINASE SUBUNIT A"/>
    <property type="match status" value="1"/>
</dbReference>
<dbReference type="GO" id="GO:0005975">
    <property type="term" value="P:carbohydrate metabolic process"/>
    <property type="evidence" value="ECO:0007669"/>
    <property type="project" value="InterPro"/>
</dbReference>
<gene>
    <name evidence="1" type="primary">pxpA</name>
    <name evidence="1" type="ORF">IBL28_10195</name>
</gene>
<dbReference type="CDD" id="cd10801">
    <property type="entry name" value="LamB_YcsF_like_1"/>
    <property type="match status" value="1"/>
</dbReference>
<dbReference type="AlphaFoldDB" id="A0A926JRU6"/>
<dbReference type="Pfam" id="PF03746">
    <property type="entry name" value="LamB_YcsF"/>
    <property type="match status" value="1"/>
</dbReference>
<dbReference type="EMBL" id="JACVDC010000025">
    <property type="protein sequence ID" value="MBC9796340.1"/>
    <property type="molecule type" value="Genomic_DNA"/>
</dbReference>
<proteinExistence type="predicted"/>
<dbReference type="PANTHER" id="PTHR30292">
    <property type="entry name" value="UNCHARACTERIZED PROTEIN YBGL-RELATED"/>
    <property type="match status" value="1"/>
</dbReference>
<protein>
    <submittedName>
        <fullName evidence="1">5-oxoprolinase subunit PxpA</fullName>
        <ecNumber evidence="1">3.5.2.9</ecNumber>
    </submittedName>
</protein>
<sequence length="238" mass="26712">MTIDINCDVGEGLDNEHLLMPCISSCSIACGGHAGDEEAMRKVVNLAVEHGVKIGAHPSYPDRENFGRRSVKLERQDLIASIREQVKALEDIVIEKGTAFFHIKAHGALYNDMARDRSTAEIFLSAIEEYRESVFIYAPYNSEIESLAVSEGFRIKYEAFADRNYNDDLSLVPRSAENAVIHDKEKVLEHLLVMIKEGKVLTTTGNKITIKADTFCLHGDNAHAVEILEFLSKEFKRR</sequence>
<keyword evidence="1" id="KW-0378">Hydrolase</keyword>
<dbReference type="InterPro" id="IPR011330">
    <property type="entry name" value="Glyco_hydro/deAcase_b/a-brl"/>
</dbReference>
<organism evidence="1 2">
    <name type="scientific">Sinomicrobium weinanense</name>
    <dbReference type="NCBI Taxonomy" id="2842200"/>
    <lineage>
        <taxon>Bacteria</taxon>
        <taxon>Pseudomonadati</taxon>
        <taxon>Bacteroidota</taxon>
        <taxon>Flavobacteriia</taxon>
        <taxon>Flavobacteriales</taxon>
        <taxon>Flavobacteriaceae</taxon>
        <taxon>Sinomicrobium</taxon>
    </lineage>
</organism>
<dbReference type="GO" id="GO:0017168">
    <property type="term" value="F:5-oxoprolinase (ATP-hydrolyzing) activity"/>
    <property type="evidence" value="ECO:0007669"/>
    <property type="project" value="UniProtKB-EC"/>
</dbReference>
<dbReference type="Gene3D" id="3.20.20.370">
    <property type="entry name" value="Glycoside hydrolase/deacetylase"/>
    <property type="match status" value="1"/>
</dbReference>
<dbReference type="RefSeq" id="WP_187965487.1">
    <property type="nucleotide sequence ID" value="NZ_JACVDC010000025.1"/>
</dbReference>
<dbReference type="NCBIfam" id="NF003814">
    <property type="entry name" value="PRK05406.1-3"/>
    <property type="match status" value="1"/>
</dbReference>
<dbReference type="InterPro" id="IPR005501">
    <property type="entry name" value="LamB/YcsF/PxpA-like"/>
</dbReference>
<keyword evidence="2" id="KW-1185">Reference proteome</keyword>
<evidence type="ECO:0000313" key="1">
    <source>
        <dbReference type="EMBL" id="MBC9796340.1"/>
    </source>
</evidence>
<name>A0A926JRU6_9FLAO</name>
<dbReference type="Proteomes" id="UP000653730">
    <property type="component" value="Unassembled WGS sequence"/>
</dbReference>
<comment type="caution">
    <text evidence="1">The sequence shown here is derived from an EMBL/GenBank/DDBJ whole genome shotgun (WGS) entry which is preliminary data.</text>
</comment>
<reference evidence="1 2" key="1">
    <citation type="submission" date="2020-09" db="EMBL/GenBank/DDBJ databases">
        <title>Sinomicrobium weinanense sp. nov., a halophilic bacteria isolated from saline-alkali soil.</title>
        <authorList>
            <person name="Wu P."/>
            <person name="Ren H."/>
            <person name="Mei Y."/>
            <person name="Liang Y."/>
            <person name="Chen Z."/>
        </authorList>
    </citation>
    <scope>NUCLEOTIDE SEQUENCE [LARGE SCALE GENOMIC DNA]</scope>
    <source>
        <strain evidence="1 2">FJxs</strain>
    </source>
</reference>
<dbReference type="EC" id="3.5.2.9" evidence="1"/>
<accession>A0A926JRU6</accession>
<evidence type="ECO:0000313" key="2">
    <source>
        <dbReference type="Proteomes" id="UP000653730"/>
    </source>
</evidence>
<dbReference type="SUPFAM" id="SSF88713">
    <property type="entry name" value="Glycoside hydrolase/deacetylase"/>
    <property type="match status" value="1"/>
</dbReference>
<dbReference type="NCBIfam" id="NF003816">
    <property type="entry name" value="PRK05406.1-5"/>
    <property type="match status" value="1"/>
</dbReference>